<comment type="caution">
    <text evidence="1">The sequence shown here is derived from an EMBL/GenBank/DDBJ whole genome shotgun (WGS) entry which is preliminary data.</text>
</comment>
<protein>
    <submittedName>
        <fullName evidence="1">Uncharacterized protein</fullName>
    </submittedName>
</protein>
<organism evidence="1 2">
    <name type="scientific">Russula ochroleuca</name>
    <dbReference type="NCBI Taxonomy" id="152965"/>
    <lineage>
        <taxon>Eukaryota</taxon>
        <taxon>Fungi</taxon>
        <taxon>Dikarya</taxon>
        <taxon>Basidiomycota</taxon>
        <taxon>Agaricomycotina</taxon>
        <taxon>Agaricomycetes</taxon>
        <taxon>Russulales</taxon>
        <taxon>Russulaceae</taxon>
        <taxon>Russula</taxon>
    </lineage>
</organism>
<keyword evidence="2" id="KW-1185">Reference proteome</keyword>
<gene>
    <name evidence="1" type="ORF">DFH94DRAFT_750660</name>
</gene>
<dbReference type="OrthoDB" id="445357at2759"/>
<dbReference type="EMBL" id="WHVB01000011">
    <property type="protein sequence ID" value="KAF8478551.1"/>
    <property type="molecule type" value="Genomic_DNA"/>
</dbReference>
<dbReference type="Proteomes" id="UP000759537">
    <property type="component" value="Unassembled WGS sequence"/>
</dbReference>
<evidence type="ECO:0000313" key="2">
    <source>
        <dbReference type="Proteomes" id="UP000759537"/>
    </source>
</evidence>
<name>A0A9P5MTR0_9AGAM</name>
<accession>A0A9P5MTR0</accession>
<reference evidence="1" key="1">
    <citation type="submission" date="2019-10" db="EMBL/GenBank/DDBJ databases">
        <authorList>
            <consortium name="DOE Joint Genome Institute"/>
            <person name="Kuo A."/>
            <person name="Miyauchi S."/>
            <person name="Kiss E."/>
            <person name="Drula E."/>
            <person name="Kohler A."/>
            <person name="Sanchez-Garcia M."/>
            <person name="Andreopoulos B."/>
            <person name="Barry K.W."/>
            <person name="Bonito G."/>
            <person name="Buee M."/>
            <person name="Carver A."/>
            <person name="Chen C."/>
            <person name="Cichocki N."/>
            <person name="Clum A."/>
            <person name="Culley D."/>
            <person name="Crous P.W."/>
            <person name="Fauchery L."/>
            <person name="Girlanda M."/>
            <person name="Hayes R."/>
            <person name="Keri Z."/>
            <person name="LaButti K."/>
            <person name="Lipzen A."/>
            <person name="Lombard V."/>
            <person name="Magnuson J."/>
            <person name="Maillard F."/>
            <person name="Morin E."/>
            <person name="Murat C."/>
            <person name="Nolan M."/>
            <person name="Ohm R."/>
            <person name="Pangilinan J."/>
            <person name="Pereira M."/>
            <person name="Perotto S."/>
            <person name="Peter M."/>
            <person name="Riley R."/>
            <person name="Sitrit Y."/>
            <person name="Stielow B."/>
            <person name="Szollosi G."/>
            <person name="Zifcakova L."/>
            <person name="Stursova M."/>
            <person name="Spatafora J.W."/>
            <person name="Tedersoo L."/>
            <person name="Vaario L.-M."/>
            <person name="Yamada A."/>
            <person name="Yan M."/>
            <person name="Wang P."/>
            <person name="Xu J."/>
            <person name="Bruns T."/>
            <person name="Baldrian P."/>
            <person name="Vilgalys R."/>
            <person name="Henrissat B."/>
            <person name="Grigoriev I.V."/>
            <person name="Hibbett D."/>
            <person name="Nagy L.G."/>
            <person name="Martin F.M."/>
        </authorList>
    </citation>
    <scope>NUCLEOTIDE SEQUENCE</scope>
    <source>
        <strain evidence="1">Prilba</strain>
    </source>
</reference>
<reference evidence="1" key="2">
    <citation type="journal article" date="2020" name="Nat. Commun.">
        <title>Large-scale genome sequencing of mycorrhizal fungi provides insights into the early evolution of symbiotic traits.</title>
        <authorList>
            <person name="Miyauchi S."/>
            <person name="Kiss E."/>
            <person name="Kuo A."/>
            <person name="Drula E."/>
            <person name="Kohler A."/>
            <person name="Sanchez-Garcia M."/>
            <person name="Morin E."/>
            <person name="Andreopoulos B."/>
            <person name="Barry K.W."/>
            <person name="Bonito G."/>
            <person name="Buee M."/>
            <person name="Carver A."/>
            <person name="Chen C."/>
            <person name="Cichocki N."/>
            <person name="Clum A."/>
            <person name="Culley D."/>
            <person name="Crous P.W."/>
            <person name="Fauchery L."/>
            <person name="Girlanda M."/>
            <person name="Hayes R.D."/>
            <person name="Keri Z."/>
            <person name="LaButti K."/>
            <person name="Lipzen A."/>
            <person name="Lombard V."/>
            <person name="Magnuson J."/>
            <person name="Maillard F."/>
            <person name="Murat C."/>
            <person name="Nolan M."/>
            <person name="Ohm R.A."/>
            <person name="Pangilinan J."/>
            <person name="Pereira M.F."/>
            <person name="Perotto S."/>
            <person name="Peter M."/>
            <person name="Pfister S."/>
            <person name="Riley R."/>
            <person name="Sitrit Y."/>
            <person name="Stielow J.B."/>
            <person name="Szollosi G."/>
            <person name="Zifcakova L."/>
            <person name="Stursova M."/>
            <person name="Spatafora J.W."/>
            <person name="Tedersoo L."/>
            <person name="Vaario L.M."/>
            <person name="Yamada A."/>
            <person name="Yan M."/>
            <person name="Wang P."/>
            <person name="Xu J."/>
            <person name="Bruns T."/>
            <person name="Baldrian P."/>
            <person name="Vilgalys R."/>
            <person name="Dunand C."/>
            <person name="Henrissat B."/>
            <person name="Grigoriev I.V."/>
            <person name="Hibbett D."/>
            <person name="Nagy L.G."/>
            <person name="Martin F.M."/>
        </authorList>
    </citation>
    <scope>NUCLEOTIDE SEQUENCE</scope>
    <source>
        <strain evidence="1">Prilba</strain>
    </source>
</reference>
<sequence>MFRTAFKTSALSPRPRLRNFTRSIIARNARPTEAPKHATPLESSPYLNIKLPDLSAPLPEAEVHIPFTPDFWESSRAKAEAARALPEEPQIPKVIVVAGDSARADSTHIFAAHPDHVTVDHHHHAEPASVPKASNLRSLFLDVADDLMLPKDLSALKPSKGQLPLQDHLFEEKSTSSTGLSRFHFRTLDSEQVRGVWVIVGLLAGSWLAGGLLKKNSKYAESE</sequence>
<proteinExistence type="predicted"/>
<evidence type="ECO:0000313" key="1">
    <source>
        <dbReference type="EMBL" id="KAF8478551.1"/>
    </source>
</evidence>
<dbReference type="AlphaFoldDB" id="A0A9P5MTR0"/>